<organism evidence="1 2">
    <name type="scientific">Corallococcus llansteffanensis</name>
    <dbReference type="NCBI Taxonomy" id="2316731"/>
    <lineage>
        <taxon>Bacteria</taxon>
        <taxon>Pseudomonadati</taxon>
        <taxon>Myxococcota</taxon>
        <taxon>Myxococcia</taxon>
        <taxon>Myxococcales</taxon>
        <taxon>Cystobacterineae</taxon>
        <taxon>Myxococcaceae</taxon>
        <taxon>Corallococcus</taxon>
    </lineage>
</organism>
<protein>
    <submittedName>
        <fullName evidence="1">Uncharacterized protein</fullName>
    </submittedName>
</protein>
<reference evidence="2" key="1">
    <citation type="submission" date="2018-09" db="EMBL/GenBank/DDBJ databases">
        <authorList>
            <person name="Livingstone P.G."/>
            <person name="Whitworth D.E."/>
        </authorList>
    </citation>
    <scope>NUCLEOTIDE SEQUENCE [LARGE SCALE GENOMIC DNA]</scope>
    <source>
        <strain evidence="2">CA051B</strain>
    </source>
</reference>
<keyword evidence="2" id="KW-1185">Reference proteome</keyword>
<dbReference type="EMBL" id="RAWB01000297">
    <property type="protein sequence ID" value="RKH54593.1"/>
    <property type="molecule type" value="Genomic_DNA"/>
</dbReference>
<dbReference type="Proteomes" id="UP000272888">
    <property type="component" value="Unassembled WGS sequence"/>
</dbReference>
<comment type="caution">
    <text evidence="1">The sequence shown here is derived from an EMBL/GenBank/DDBJ whole genome shotgun (WGS) entry which is preliminary data.</text>
</comment>
<evidence type="ECO:0000313" key="2">
    <source>
        <dbReference type="Proteomes" id="UP000272888"/>
    </source>
</evidence>
<dbReference type="InterPro" id="IPR011051">
    <property type="entry name" value="RmlC_Cupin_sf"/>
</dbReference>
<name>A0A3A8PE20_9BACT</name>
<proteinExistence type="predicted"/>
<evidence type="ECO:0000313" key="1">
    <source>
        <dbReference type="EMBL" id="RKH54593.1"/>
    </source>
</evidence>
<dbReference type="SUPFAM" id="SSF51182">
    <property type="entry name" value="RmlC-like cupins"/>
    <property type="match status" value="1"/>
</dbReference>
<accession>A0A3A8PE20</accession>
<dbReference type="AlphaFoldDB" id="A0A3A8PE20"/>
<sequence length="250" mass="28024">MSQGATRREVLLQALTGYALVRTLLWQDALAGPVKQEAQAWLSRTHQLCADVRDRKLAPREWQRQVEALFHRVPLSELLRAIDADRLKPGLELPDDRAGAMPAPLPRIEGLPRVFGTKLFGLAQGRAVVPHGHQNMVSMHVVLAGEFHLRHFERVESQPEHLVLRPSIDRVSGPGDLSSISDPHDNVHWLVATKGPAYTFDLIVDRLDPALGFAWRLDYVDVDGAEPLAGGLLRARRIEFEEALRRYGKT</sequence>
<gene>
    <name evidence="1" type="ORF">D7V93_25425</name>
</gene>